<keyword evidence="3" id="KW-1185">Reference proteome</keyword>
<accession>A0AA43QK90</accession>
<reference evidence="2" key="1">
    <citation type="journal article" date="2023" name="Genome Biol. Evol.">
        <title>First Whole Genome Sequence and Flow Cytometry Genome Size Data for the Lichen-Forming Fungus Ramalina farinacea (Ascomycota).</title>
        <authorList>
            <person name="Llewellyn T."/>
            <person name="Mian S."/>
            <person name="Hill R."/>
            <person name="Leitch I.J."/>
            <person name="Gaya E."/>
        </authorList>
    </citation>
    <scope>NUCLEOTIDE SEQUENCE</scope>
    <source>
        <strain evidence="2">LIQ254RAFAR</strain>
    </source>
</reference>
<proteinExistence type="predicted"/>
<comment type="caution">
    <text evidence="2">The sequence shown here is derived from an EMBL/GenBank/DDBJ whole genome shotgun (WGS) entry which is preliminary data.</text>
</comment>
<dbReference type="InterPro" id="IPR051678">
    <property type="entry name" value="AGP_Transferase"/>
</dbReference>
<dbReference type="SUPFAM" id="SSF56112">
    <property type="entry name" value="Protein kinase-like (PK-like)"/>
    <property type="match status" value="1"/>
</dbReference>
<dbReference type="Proteomes" id="UP001161017">
    <property type="component" value="Unassembled WGS sequence"/>
</dbReference>
<evidence type="ECO:0000259" key="1">
    <source>
        <dbReference type="Pfam" id="PF01636"/>
    </source>
</evidence>
<organism evidence="2 3">
    <name type="scientific">Ramalina farinacea</name>
    <dbReference type="NCBI Taxonomy" id="258253"/>
    <lineage>
        <taxon>Eukaryota</taxon>
        <taxon>Fungi</taxon>
        <taxon>Dikarya</taxon>
        <taxon>Ascomycota</taxon>
        <taxon>Pezizomycotina</taxon>
        <taxon>Lecanoromycetes</taxon>
        <taxon>OSLEUM clade</taxon>
        <taxon>Lecanoromycetidae</taxon>
        <taxon>Lecanorales</taxon>
        <taxon>Lecanorineae</taxon>
        <taxon>Ramalinaceae</taxon>
        <taxon>Ramalina</taxon>
    </lineage>
</organism>
<dbReference type="InterPro" id="IPR011009">
    <property type="entry name" value="Kinase-like_dom_sf"/>
</dbReference>
<dbReference type="Gene3D" id="3.90.1200.10">
    <property type="match status" value="1"/>
</dbReference>
<dbReference type="InterPro" id="IPR002575">
    <property type="entry name" value="Aminoglycoside_PTrfase"/>
</dbReference>
<dbReference type="EMBL" id="JAPUFD010000006">
    <property type="protein sequence ID" value="MDI1488046.1"/>
    <property type="molecule type" value="Genomic_DNA"/>
</dbReference>
<gene>
    <name evidence="2" type="ORF">OHK93_007320</name>
</gene>
<dbReference type="Pfam" id="PF01636">
    <property type="entry name" value="APH"/>
    <property type="match status" value="1"/>
</dbReference>
<evidence type="ECO:0000313" key="2">
    <source>
        <dbReference type="EMBL" id="MDI1488046.1"/>
    </source>
</evidence>
<protein>
    <recommendedName>
        <fullName evidence="1">Aminoglycoside phosphotransferase domain-containing protein</fullName>
    </recommendedName>
</protein>
<dbReference type="AlphaFoldDB" id="A0AA43QK90"/>
<name>A0AA43QK90_9LECA</name>
<evidence type="ECO:0000313" key="3">
    <source>
        <dbReference type="Proteomes" id="UP001161017"/>
    </source>
</evidence>
<sequence>MEEKTISEEVMDQESASVDCLVVDDSDRVSVTSADNASMLTEEREAEIACEEYDRKQAEEEASLCENIEKLCKELWPAPTTLRHRLMRCARQTRLGRVLTPAIQEPVIKRMEGGDLNHITSITIPFSYAKDSHDLILRIPNYKFQQFYRVDRDVGILSYVRKYTDIPIPFVVKSDFTTQNALEKPYVLQQRIQGTNVNAVWDSLNTAQRCQIAKQLGEVNKTLRIIKSPVAGLIEVVTDANSTGPTPNANGDESFKIIPFEIHKYKTHDVLPAITEPRAPQSVLDVLTTQLTRWEAFETAHDYANDQWQMLINVVREMDDLGVFADQTHCLCHVDLHSGNIMVDIDPVDGSVKISAVIDWDEAIFAPEFVNCRPPCWLWADEDTMQTDEDGYDPWPHEMPGAGGVPGTEDDQEIKRVFDESAGGGRYMSMAYGEAFRLARGIWRIAKDSLDVCQGYKAADRIAAEWAMMREKMMKERDQNSDQ</sequence>
<dbReference type="PANTHER" id="PTHR21310">
    <property type="entry name" value="AMINOGLYCOSIDE PHOSPHOTRANSFERASE-RELATED-RELATED"/>
    <property type="match status" value="1"/>
</dbReference>
<feature type="domain" description="Aminoglycoside phosphotransferase" evidence="1">
    <location>
        <begin position="133"/>
        <end position="363"/>
    </location>
</feature>
<dbReference type="PANTHER" id="PTHR21310:SF56">
    <property type="entry name" value="AMINOGLYCOSIDE PHOSPHOTRANSFERASE DOMAIN-CONTAINING PROTEIN"/>
    <property type="match status" value="1"/>
</dbReference>